<dbReference type="Proteomes" id="UP001180020">
    <property type="component" value="Unassembled WGS sequence"/>
</dbReference>
<feature type="region of interest" description="Disordered" evidence="2">
    <location>
        <begin position="1"/>
        <end position="60"/>
    </location>
</feature>
<feature type="compositionally biased region" description="Pro residues" evidence="2">
    <location>
        <begin position="1165"/>
        <end position="1206"/>
    </location>
</feature>
<gene>
    <name evidence="4" type="primary">RBP47C'</name>
    <name evidence="4" type="ORF">QJS10_CPA02g00296</name>
</gene>
<reference evidence="4" key="1">
    <citation type="journal article" date="2023" name="Nat. Commun.">
        <title>Diploid and tetraploid genomes of Acorus and the evolution of monocots.</title>
        <authorList>
            <person name="Ma L."/>
            <person name="Liu K.W."/>
            <person name="Li Z."/>
            <person name="Hsiao Y.Y."/>
            <person name="Qi Y."/>
            <person name="Fu T."/>
            <person name="Tang G.D."/>
            <person name="Zhang D."/>
            <person name="Sun W.H."/>
            <person name="Liu D.K."/>
            <person name="Li Y."/>
            <person name="Chen G.Z."/>
            <person name="Liu X.D."/>
            <person name="Liao X.Y."/>
            <person name="Jiang Y.T."/>
            <person name="Yu X."/>
            <person name="Hao Y."/>
            <person name="Huang J."/>
            <person name="Zhao X.W."/>
            <person name="Ke S."/>
            <person name="Chen Y.Y."/>
            <person name="Wu W.L."/>
            <person name="Hsu J.L."/>
            <person name="Lin Y.F."/>
            <person name="Huang M.D."/>
            <person name="Li C.Y."/>
            <person name="Huang L."/>
            <person name="Wang Z.W."/>
            <person name="Zhao X."/>
            <person name="Zhong W.Y."/>
            <person name="Peng D.H."/>
            <person name="Ahmad S."/>
            <person name="Lan S."/>
            <person name="Zhang J.S."/>
            <person name="Tsai W.C."/>
            <person name="Van de Peer Y."/>
            <person name="Liu Z.J."/>
        </authorList>
    </citation>
    <scope>NUCLEOTIDE SEQUENCE</scope>
    <source>
        <strain evidence="4">CP</strain>
    </source>
</reference>
<organism evidence="4 5">
    <name type="scientific">Acorus calamus</name>
    <name type="common">Sweet flag</name>
    <dbReference type="NCBI Taxonomy" id="4465"/>
    <lineage>
        <taxon>Eukaryota</taxon>
        <taxon>Viridiplantae</taxon>
        <taxon>Streptophyta</taxon>
        <taxon>Embryophyta</taxon>
        <taxon>Tracheophyta</taxon>
        <taxon>Spermatophyta</taxon>
        <taxon>Magnoliopsida</taxon>
        <taxon>Liliopsida</taxon>
        <taxon>Acoraceae</taxon>
        <taxon>Acorus</taxon>
    </lineage>
</organism>
<reference evidence="4" key="2">
    <citation type="submission" date="2023-06" db="EMBL/GenBank/DDBJ databases">
        <authorList>
            <person name="Ma L."/>
            <person name="Liu K.-W."/>
            <person name="Li Z."/>
            <person name="Hsiao Y.-Y."/>
            <person name="Qi Y."/>
            <person name="Fu T."/>
            <person name="Tang G."/>
            <person name="Zhang D."/>
            <person name="Sun W.-H."/>
            <person name="Liu D.-K."/>
            <person name="Li Y."/>
            <person name="Chen G.-Z."/>
            <person name="Liu X.-D."/>
            <person name="Liao X.-Y."/>
            <person name="Jiang Y.-T."/>
            <person name="Yu X."/>
            <person name="Hao Y."/>
            <person name="Huang J."/>
            <person name="Zhao X.-W."/>
            <person name="Ke S."/>
            <person name="Chen Y.-Y."/>
            <person name="Wu W.-L."/>
            <person name="Hsu J.-L."/>
            <person name="Lin Y.-F."/>
            <person name="Huang M.-D."/>
            <person name="Li C.-Y."/>
            <person name="Huang L."/>
            <person name="Wang Z.-W."/>
            <person name="Zhao X."/>
            <person name="Zhong W.-Y."/>
            <person name="Peng D.-H."/>
            <person name="Ahmad S."/>
            <person name="Lan S."/>
            <person name="Zhang J.-S."/>
            <person name="Tsai W.-C."/>
            <person name="Van De Peer Y."/>
            <person name="Liu Z.-J."/>
        </authorList>
    </citation>
    <scope>NUCLEOTIDE SEQUENCE</scope>
    <source>
        <strain evidence="4">CP</strain>
        <tissue evidence="4">Leaves</tissue>
    </source>
</reference>
<evidence type="ECO:0000256" key="2">
    <source>
        <dbReference type="SAM" id="MobiDB-lite"/>
    </source>
</evidence>
<dbReference type="AlphaFoldDB" id="A0AAV9FDY4"/>
<dbReference type="PANTHER" id="PTHR21494:SF2">
    <property type="entry name" value="NUCLEIC ACID BINDING PROTEIN"/>
    <property type="match status" value="1"/>
</dbReference>
<proteinExistence type="predicted"/>
<dbReference type="SMART" id="SM00360">
    <property type="entry name" value="RRM"/>
    <property type="match status" value="1"/>
</dbReference>
<evidence type="ECO:0000313" key="4">
    <source>
        <dbReference type="EMBL" id="KAK1323489.1"/>
    </source>
</evidence>
<dbReference type="InterPro" id="IPR012677">
    <property type="entry name" value="Nucleotide-bd_a/b_plait_sf"/>
</dbReference>
<feature type="domain" description="RRM" evidence="3">
    <location>
        <begin position="757"/>
        <end position="829"/>
    </location>
</feature>
<dbReference type="CDD" id="cd00590">
    <property type="entry name" value="RRM_SF"/>
    <property type="match status" value="1"/>
</dbReference>
<evidence type="ECO:0000313" key="5">
    <source>
        <dbReference type="Proteomes" id="UP001180020"/>
    </source>
</evidence>
<dbReference type="EMBL" id="JAUJYO010000002">
    <property type="protein sequence ID" value="KAK1323489.1"/>
    <property type="molecule type" value="Genomic_DNA"/>
</dbReference>
<sequence>MASAEQPLKKRKLYNSATASDPPPPPGTSHHHLHHNQSLLSPPPPPTPPPQDEIAKRRRNREEIRSLHDCYRRIRFFISQKDSRLMPDFEQAYLSLITASRGCTSAQRIVAELIPRYASYCPTALEAAANVSINMHNWSLPVIMRGEDSDGVAYEIAKACIFGLVDVCLTASLVAPMSSVIRGICSAVFLSVFSFFVSGLDGKDVYGIAGKEILKLQESKEVFSELKRELADGDEPIQAKLLKFRAVSLLRIFFACPKDLLAACFELFGSTDVGYQMKGCYFLSQVTSSLDVGEVVQTSEKTNDGVLLHTDSTQNNVDLDEKRDEKKLVSNENRVGEKASVLSESTLIGMAISKDPLIRGWILAKYKKLCKSLGPQAMPQMSSSLEKISSFFSELAKNADSCENTDEDTSSLSRSTNPKFLAHKTSGRNVADVSGRGFSSRDHSSSTDDAFSEEKNADEKILGQLARFRHSVSQYEADTESVNESLTHKLERSASMKNQDTMGNEDSCINELKDLSRNQLHSSASKKALDLNDSFKSGNHIVQIENNQLSNAGITSPSLRVTNKFMLNISTPSRQHSPFEYKDSSVRQAYWYFDGDPAGMDVFSASKQLWLGSLGQDATDTLVSLIDAVKAREYMQGSSQWGARLRIKFLDIGLGSRGAVNGAAVGYSCHIYVGNVISQRMKDEMLHELIIAGFRTPRVVTELSRECALLVEYGTPEEAATVMAHIRQCRKNNGYLIRPDQGFMQSECAKGKHSSVYQLLVRNIGTSVSEEELIDAFSSFGEINGWKFTRENGCCLIDFHSYEAADVARTHLDGVRFGSQPIHVEFRGHDTRNVPNNVASSPHVLSAIDSPIDTNKTRMSRLTALFASLCTKYSISQSLGSFKLNYHSTLMRDEDNVTSNTLWIGLPDTSSSVFTDDELMEFCNLSVEGLGSVVRLTQTTTRNGSEQRFVIGKTKPSAHLAAHGDFSYTGPESQPGKHYTIPFINKPDGRIHDLVSPRMKMENVGTPIQSGHGYQQSWTNPSTSDMVKIGHGDVGSSENNMSGSIPLSDGHAVSYGSEQPWPHNKSEVEPQMLAPASLPCPPPPTHRGSVVPPPLQGPPMYFTPTNSWMNPPPLLNHMSAGMMANNSVLVNMCPPVPFITPSVTPLAQLPGHISQHYEQPVVEPTLPPSSPPPPPPEMPPPSPPPPPSTQPPLVPPPPSSPPPLLPPAVGTSNSRTSEQTLQCQWRGLLCKSGAHYCTVYAIREDSELCKYLKATREPAE</sequence>
<feature type="region of interest" description="Disordered" evidence="2">
    <location>
        <begin position="1161"/>
        <end position="1217"/>
    </location>
</feature>
<dbReference type="InterPro" id="IPR000504">
    <property type="entry name" value="RRM_dom"/>
</dbReference>
<keyword evidence="5" id="KW-1185">Reference proteome</keyword>
<dbReference type="GO" id="GO:0003723">
    <property type="term" value="F:RNA binding"/>
    <property type="evidence" value="ECO:0007669"/>
    <property type="project" value="UniProtKB-UniRule"/>
</dbReference>
<dbReference type="InterPro" id="IPR052586">
    <property type="entry name" value="ASCC2"/>
</dbReference>
<keyword evidence="1" id="KW-0694">RNA-binding</keyword>
<evidence type="ECO:0000259" key="3">
    <source>
        <dbReference type="PROSITE" id="PS50102"/>
    </source>
</evidence>
<dbReference type="PANTHER" id="PTHR21494">
    <property type="entry name" value="ACTIVATING SIGNAL COINTEGRATOR 1 COMPLEX SUBUNIT 2 ASC-1 COMPLEX SUBUNIT P100"/>
    <property type="match status" value="1"/>
</dbReference>
<accession>A0AAV9FDY4</accession>
<name>A0AAV9FDY4_ACOCL</name>
<dbReference type="PROSITE" id="PS50102">
    <property type="entry name" value="RRM"/>
    <property type="match status" value="1"/>
</dbReference>
<evidence type="ECO:0000256" key="1">
    <source>
        <dbReference type="PROSITE-ProRule" id="PRU00176"/>
    </source>
</evidence>
<dbReference type="SUPFAM" id="SSF54928">
    <property type="entry name" value="RNA-binding domain, RBD"/>
    <property type="match status" value="1"/>
</dbReference>
<protein>
    <submittedName>
        <fullName evidence="4">Polyadenylate-binding protein RBP47C</fullName>
    </submittedName>
</protein>
<feature type="compositionally biased region" description="Basic and acidic residues" evidence="2">
    <location>
        <begin position="439"/>
        <end position="456"/>
    </location>
</feature>
<dbReference type="Gene3D" id="3.30.70.330">
    <property type="match status" value="1"/>
</dbReference>
<dbReference type="Pfam" id="PF00076">
    <property type="entry name" value="RRM_1"/>
    <property type="match status" value="1"/>
</dbReference>
<dbReference type="GO" id="GO:0043130">
    <property type="term" value="F:ubiquitin binding"/>
    <property type="evidence" value="ECO:0007669"/>
    <property type="project" value="TreeGrafter"/>
</dbReference>
<feature type="region of interest" description="Disordered" evidence="2">
    <location>
        <begin position="402"/>
        <end position="456"/>
    </location>
</feature>
<feature type="compositionally biased region" description="Pro residues" evidence="2">
    <location>
        <begin position="41"/>
        <end position="51"/>
    </location>
</feature>
<comment type="caution">
    <text evidence="4">The sequence shown here is derived from an EMBL/GenBank/DDBJ whole genome shotgun (WGS) entry which is preliminary data.</text>
</comment>
<dbReference type="InterPro" id="IPR035979">
    <property type="entry name" value="RBD_domain_sf"/>
</dbReference>